<dbReference type="Proteomes" id="UP001055439">
    <property type="component" value="Chromosome 3"/>
</dbReference>
<evidence type="ECO:0000313" key="2">
    <source>
        <dbReference type="Proteomes" id="UP001055439"/>
    </source>
</evidence>
<dbReference type="AlphaFoldDB" id="A0A9E7FDU6"/>
<proteinExistence type="predicted"/>
<accession>A0A9E7FDU6</accession>
<sequence>MEKIRCVRARCFVSMITARSYHRRAYGLLLYLLEQLSRLLLFMQSIVGSLTLSCERDESMAVFLDR</sequence>
<evidence type="ECO:0000313" key="1">
    <source>
        <dbReference type="EMBL" id="URD93446.1"/>
    </source>
</evidence>
<gene>
    <name evidence="1" type="ORF">MUK42_33567</name>
</gene>
<protein>
    <submittedName>
        <fullName evidence="1">Uncharacterized protein</fullName>
    </submittedName>
</protein>
<organism evidence="1 2">
    <name type="scientific">Musa troglodytarum</name>
    <name type="common">fe'i banana</name>
    <dbReference type="NCBI Taxonomy" id="320322"/>
    <lineage>
        <taxon>Eukaryota</taxon>
        <taxon>Viridiplantae</taxon>
        <taxon>Streptophyta</taxon>
        <taxon>Embryophyta</taxon>
        <taxon>Tracheophyta</taxon>
        <taxon>Spermatophyta</taxon>
        <taxon>Magnoliopsida</taxon>
        <taxon>Liliopsida</taxon>
        <taxon>Zingiberales</taxon>
        <taxon>Musaceae</taxon>
        <taxon>Musa</taxon>
    </lineage>
</organism>
<name>A0A9E7FDU6_9LILI</name>
<keyword evidence="2" id="KW-1185">Reference proteome</keyword>
<reference evidence="1" key="1">
    <citation type="submission" date="2022-05" db="EMBL/GenBank/DDBJ databases">
        <title>The Musa troglodytarum L. genome provides insights into the mechanism of non-climacteric behaviour and enrichment of carotenoids.</title>
        <authorList>
            <person name="Wang J."/>
        </authorList>
    </citation>
    <scope>NUCLEOTIDE SEQUENCE</scope>
    <source>
        <tissue evidence="1">Leaf</tissue>
    </source>
</reference>
<dbReference type="EMBL" id="CP097505">
    <property type="protein sequence ID" value="URD93446.1"/>
    <property type="molecule type" value="Genomic_DNA"/>
</dbReference>